<gene>
    <name evidence="2" type="ORF">C1SCF055_LOCUS20101</name>
</gene>
<dbReference type="Proteomes" id="UP001152797">
    <property type="component" value="Unassembled WGS sequence"/>
</dbReference>
<keyword evidence="3" id="KW-0378">Hydrolase</keyword>
<sequence>MIAPQVASHPSVAADVAVPRAVARTAGASGATGCQPRFKKETLLRARAAPRAALAGLAAVACRSACRQTAKRHQRHQCRAVLPRFEGLSSLDPVHVTETHREPPSPHGAPLSVTPEPELAAVVRQLYASFNQCDAHRTAACFTEDVVYEDLLLGNSTIVQSRAEFLELIRTHPVFVSARACGMLGLPPLDIKVEVDNISEDIKRSTVGVEWHVEVGGQPLVLGRGQSFMKIDPETGLIAKATDIAEAPWRAIGLVLSPFARGIRELSRLLRDWSFSSVITVVLFVVLFMDQSSLDQLRDDIDTLDDFRKGLDQSDHNGLKALLAEMVAKNPPR</sequence>
<dbReference type="EMBL" id="CAMXCT020001818">
    <property type="protein sequence ID" value="CAL1146715.1"/>
    <property type="molecule type" value="Genomic_DNA"/>
</dbReference>
<organism evidence="2">
    <name type="scientific">Cladocopium goreaui</name>
    <dbReference type="NCBI Taxonomy" id="2562237"/>
    <lineage>
        <taxon>Eukaryota</taxon>
        <taxon>Sar</taxon>
        <taxon>Alveolata</taxon>
        <taxon>Dinophyceae</taxon>
        <taxon>Suessiales</taxon>
        <taxon>Symbiodiniaceae</taxon>
        <taxon>Cladocopium</taxon>
    </lineage>
</organism>
<evidence type="ECO:0000259" key="1">
    <source>
        <dbReference type="Pfam" id="PF12680"/>
    </source>
</evidence>
<keyword evidence="3" id="KW-0255">Endonuclease</keyword>
<name>A0A9P1CKX8_9DINO</name>
<dbReference type="EMBL" id="CAMXCT030001818">
    <property type="protein sequence ID" value="CAL4780652.1"/>
    <property type="molecule type" value="Genomic_DNA"/>
</dbReference>
<keyword evidence="3" id="KW-0540">Nuclease</keyword>
<evidence type="ECO:0000313" key="4">
    <source>
        <dbReference type="Proteomes" id="UP001152797"/>
    </source>
</evidence>
<dbReference type="PANTHER" id="PTHR33698:SF3">
    <property type="entry name" value="OS09G0266000 PROTEIN"/>
    <property type="match status" value="1"/>
</dbReference>
<dbReference type="InterPro" id="IPR032710">
    <property type="entry name" value="NTF2-like_dom_sf"/>
</dbReference>
<accession>A0A9P1CKX8</accession>
<dbReference type="EMBL" id="CAMXCT010001818">
    <property type="protein sequence ID" value="CAI3993340.1"/>
    <property type="molecule type" value="Genomic_DNA"/>
</dbReference>
<dbReference type="AlphaFoldDB" id="A0A9P1CKX8"/>
<reference evidence="2" key="1">
    <citation type="submission" date="2022-10" db="EMBL/GenBank/DDBJ databases">
        <authorList>
            <person name="Chen Y."/>
            <person name="Dougan E. K."/>
            <person name="Chan C."/>
            <person name="Rhodes N."/>
            <person name="Thang M."/>
        </authorList>
    </citation>
    <scope>NUCLEOTIDE SEQUENCE</scope>
</reference>
<dbReference type="OrthoDB" id="412898at2759"/>
<dbReference type="GO" id="GO:0004519">
    <property type="term" value="F:endonuclease activity"/>
    <property type="evidence" value="ECO:0007669"/>
    <property type="project" value="UniProtKB-KW"/>
</dbReference>
<proteinExistence type="predicted"/>
<feature type="domain" description="SnoaL-like" evidence="1">
    <location>
        <begin position="123"/>
        <end position="239"/>
    </location>
</feature>
<evidence type="ECO:0000313" key="2">
    <source>
        <dbReference type="EMBL" id="CAI3993340.1"/>
    </source>
</evidence>
<dbReference type="PANTHER" id="PTHR33698">
    <property type="entry name" value="NUCLEAR TRANSPORT FACTOR 2 (NTF2)-LIKE PROTEIN"/>
    <property type="match status" value="1"/>
</dbReference>
<comment type="caution">
    <text evidence="2">The sequence shown here is derived from an EMBL/GenBank/DDBJ whole genome shotgun (WGS) entry which is preliminary data.</text>
</comment>
<keyword evidence="4" id="KW-1185">Reference proteome</keyword>
<dbReference type="Pfam" id="PF12680">
    <property type="entry name" value="SnoaL_2"/>
    <property type="match status" value="1"/>
</dbReference>
<dbReference type="Gene3D" id="3.10.450.50">
    <property type="match status" value="1"/>
</dbReference>
<dbReference type="InterPro" id="IPR037401">
    <property type="entry name" value="SnoaL-like"/>
</dbReference>
<reference evidence="3 4" key="2">
    <citation type="submission" date="2024-05" db="EMBL/GenBank/DDBJ databases">
        <authorList>
            <person name="Chen Y."/>
            <person name="Shah S."/>
            <person name="Dougan E. K."/>
            <person name="Thang M."/>
            <person name="Chan C."/>
        </authorList>
    </citation>
    <scope>NUCLEOTIDE SEQUENCE [LARGE SCALE GENOMIC DNA]</scope>
</reference>
<protein>
    <submittedName>
        <fullName evidence="3">Endonuclease/exonuclease/phosphatase domain-containing protein</fullName>
    </submittedName>
</protein>
<evidence type="ECO:0000313" key="3">
    <source>
        <dbReference type="EMBL" id="CAL4780652.1"/>
    </source>
</evidence>
<dbReference type="SUPFAM" id="SSF54427">
    <property type="entry name" value="NTF2-like"/>
    <property type="match status" value="1"/>
</dbReference>